<dbReference type="EMBL" id="JAFNEN010000414">
    <property type="protein sequence ID" value="KAG8183499.1"/>
    <property type="molecule type" value="Genomic_DNA"/>
</dbReference>
<dbReference type="AlphaFoldDB" id="A0AAV6UH16"/>
<evidence type="ECO:0000313" key="2">
    <source>
        <dbReference type="Proteomes" id="UP000827092"/>
    </source>
</evidence>
<evidence type="ECO:0000313" key="1">
    <source>
        <dbReference type="EMBL" id="KAG8183499.1"/>
    </source>
</evidence>
<gene>
    <name evidence="1" type="ORF">JTE90_003851</name>
</gene>
<protein>
    <submittedName>
        <fullName evidence="1">Uncharacterized protein</fullName>
    </submittedName>
</protein>
<organism evidence="1 2">
    <name type="scientific">Oedothorax gibbosus</name>
    <dbReference type="NCBI Taxonomy" id="931172"/>
    <lineage>
        <taxon>Eukaryota</taxon>
        <taxon>Metazoa</taxon>
        <taxon>Ecdysozoa</taxon>
        <taxon>Arthropoda</taxon>
        <taxon>Chelicerata</taxon>
        <taxon>Arachnida</taxon>
        <taxon>Araneae</taxon>
        <taxon>Araneomorphae</taxon>
        <taxon>Entelegynae</taxon>
        <taxon>Araneoidea</taxon>
        <taxon>Linyphiidae</taxon>
        <taxon>Erigoninae</taxon>
        <taxon>Oedothorax</taxon>
    </lineage>
</organism>
<reference evidence="1 2" key="1">
    <citation type="journal article" date="2022" name="Nat. Ecol. Evol.">
        <title>A masculinizing supergene underlies an exaggerated male reproductive morph in a spider.</title>
        <authorList>
            <person name="Hendrickx F."/>
            <person name="De Corte Z."/>
            <person name="Sonet G."/>
            <person name="Van Belleghem S.M."/>
            <person name="Kostlbacher S."/>
            <person name="Vangestel C."/>
        </authorList>
    </citation>
    <scope>NUCLEOTIDE SEQUENCE [LARGE SCALE GENOMIC DNA]</scope>
    <source>
        <strain evidence="1">W744_W776</strain>
    </source>
</reference>
<proteinExistence type="predicted"/>
<keyword evidence="2" id="KW-1185">Reference proteome</keyword>
<accession>A0AAV6UH16</accession>
<name>A0AAV6UH16_9ARAC</name>
<sequence>MHKTEYTNLANSPLGKTVLFSTDVSNQYLSVRFEKRRVWWPSNIAEGFITPPGGGNSGGAPNPVRVDTAVAALDTWKRGVFRVPENRKKQENTKILWSDLRSWCNSRSCQVSTRTKRGARSI</sequence>
<dbReference type="Proteomes" id="UP000827092">
    <property type="component" value="Unassembled WGS sequence"/>
</dbReference>
<comment type="caution">
    <text evidence="1">The sequence shown here is derived from an EMBL/GenBank/DDBJ whole genome shotgun (WGS) entry which is preliminary data.</text>
</comment>